<gene>
    <name evidence="4" type="ORF">DV711_19040</name>
</gene>
<proteinExistence type="predicted"/>
<dbReference type="Proteomes" id="UP000253769">
    <property type="component" value="Unassembled WGS sequence"/>
</dbReference>
<feature type="coiled-coil region" evidence="1">
    <location>
        <begin position="116"/>
        <end position="171"/>
    </location>
</feature>
<name>A0A369WC04_9GAMM</name>
<dbReference type="EMBL" id="QQOH01000006">
    <property type="protein sequence ID" value="RDE18234.1"/>
    <property type="molecule type" value="Genomic_DNA"/>
</dbReference>
<dbReference type="Pfam" id="PF04375">
    <property type="entry name" value="HemX"/>
    <property type="match status" value="1"/>
</dbReference>
<dbReference type="RefSeq" id="WP_114697352.1">
    <property type="nucleotide sequence ID" value="NZ_QQOH01000006.1"/>
</dbReference>
<keyword evidence="5" id="KW-1185">Reference proteome</keyword>
<keyword evidence="3" id="KW-0472">Membrane</keyword>
<feature type="compositionally biased region" description="Basic and acidic residues" evidence="2">
    <location>
        <begin position="1"/>
        <end position="12"/>
    </location>
</feature>
<dbReference type="AlphaFoldDB" id="A0A369WC04"/>
<keyword evidence="1" id="KW-0175">Coiled coil</keyword>
<dbReference type="InterPro" id="IPR007470">
    <property type="entry name" value="HemX"/>
</dbReference>
<dbReference type="PANTHER" id="PTHR38043:SF1">
    <property type="entry name" value="PROTEIN HEMX"/>
    <property type="match status" value="1"/>
</dbReference>
<dbReference type="PANTHER" id="PTHR38043">
    <property type="entry name" value="PROTEIN HEMX"/>
    <property type="match status" value="1"/>
</dbReference>
<protein>
    <submittedName>
        <fullName evidence="4">Heme biosynthesis protein</fullName>
    </submittedName>
</protein>
<organism evidence="4 5">
    <name type="scientific">Motiliproteus coralliicola</name>
    <dbReference type="NCBI Taxonomy" id="2283196"/>
    <lineage>
        <taxon>Bacteria</taxon>
        <taxon>Pseudomonadati</taxon>
        <taxon>Pseudomonadota</taxon>
        <taxon>Gammaproteobacteria</taxon>
        <taxon>Oceanospirillales</taxon>
        <taxon>Oceanospirillaceae</taxon>
        <taxon>Motiliproteus</taxon>
    </lineage>
</organism>
<accession>A0A369WC04</accession>
<comment type="caution">
    <text evidence="4">The sequence shown here is derived from an EMBL/GenBank/DDBJ whole genome shotgun (WGS) entry which is preliminary data.</text>
</comment>
<feature type="region of interest" description="Disordered" evidence="2">
    <location>
        <begin position="1"/>
        <end position="75"/>
    </location>
</feature>
<feature type="compositionally biased region" description="Acidic residues" evidence="2">
    <location>
        <begin position="47"/>
        <end position="59"/>
    </location>
</feature>
<keyword evidence="3" id="KW-0812">Transmembrane</keyword>
<dbReference type="OrthoDB" id="5739852at2"/>
<reference evidence="4 5" key="1">
    <citation type="submission" date="2018-07" db="EMBL/GenBank/DDBJ databases">
        <title>Motiliproteus coralliicola sp. nov., a bacterium isolated from Coral.</title>
        <authorList>
            <person name="Wang G."/>
        </authorList>
    </citation>
    <scope>NUCLEOTIDE SEQUENCE [LARGE SCALE GENOMIC DNA]</scope>
    <source>
        <strain evidence="4 5">C34</strain>
    </source>
</reference>
<evidence type="ECO:0000256" key="2">
    <source>
        <dbReference type="SAM" id="MobiDB-lite"/>
    </source>
</evidence>
<evidence type="ECO:0000256" key="1">
    <source>
        <dbReference type="SAM" id="Coils"/>
    </source>
</evidence>
<evidence type="ECO:0000313" key="4">
    <source>
        <dbReference type="EMBL" id="RDE18234.1"/>
    </source>
</evidence>
<evidence type="ECO:0000256" key="3">
    <source>
        <dbReference type="SAM" id="Phobius"/>
    </source>
</evidence>
<sequence>MNNKEPNQKTPDDSDTTEQELNSADSPETPAEDKAEQAEAEQSAEVADAEVQEPSDDSEQSTPEQPVAETASQEPAKAGISKLAVLALLLVLVALGGLGYGYTLLQKMQIQQSEQLASVKEQLGSTNDNNRNTQQQNGQILGELKQLREGSSAQQRNVDELQSRLSKAMQQVSKMGTDTRKDWLLAEVEYLLRLANQRVLMERSSSGALSLLKSADLILKETDDVSIYPIRQALAKDIVALEAVPSLDIDGIYLKLAAISTQVGNLRLLPITDKHQIPEMLKEITPDSVSESWNDGLAKSWANAMDRLGNLIVVRRADEPVKPLLSPEQHYFLTQNLHLMLEQTQLALLQGKQQAFDAGLDKSGNWIKTYFEKTDATSTALVKSLDEIKGTQVAPKMPDISGSLKTLKTYLAELHKLEGAGQ</sequence>
<evidence type="ECO:0000313" key="5">
    <source>
        <dbReference type="Proteomes" id="UP000253769"/>
    </source>
</evidence>
<feature type="transmembrane region" description="Helical" evidence="3">
    <location>
        <begin position="83"/>
        <end position="105"/>
    </location>
</feature>
<keyword evidence="3" id="KW-1133">Transmembrane helix</keyword>